<dbReference type="PANTHER" id="PTHR43991">
    <property type="entry name" value="WD REPEAT PROTEIN (AFU_ORTHOLOGUE AFUA_8G05640)-RELATED"/>
    <property type="match status" value="1"/>
</dbReference>
<dbReference type="EMBL" id="SDMP01000014">
    <property type="protein sequence ID" value="RYR15918.1"/>
    <property type="molecule type" value="Genomic_DNA"/>
</dbReference>
<organism evidence="2 3">
    <name type="scientific">Arachis hypogaea</name>
    <name type="common">Peanut</name>
    <dbReference type="NCBI Taxonomy" id="3818"/>
    <lineage>
        <taxon>Eukaryota</taxon>
        <taxon>Viridiplantae</taxon>
        <taxon>Streptophyta</taxon>
        <taxon>Embryophyta</taxon>
        <taxon>Tracheophyta</taxon>
        <taxon>Spermatophyta</taxon>
        <taxon>Magnoliopsida</taxon>
        <taxon>eudicotyledons</taxon>
        <taxon>Gunneridae</taxon>
        <taxon>Pentapetalae</taxon>
        <taxon>rosids</taxon>
        <taxon>fabids</taxon>
        <taxon>Fabales</taxon>
        <taxon>Fabaceae</taxon>
        <taxon>Papilionoideae</taxon>
        <taxon>50 kb inversion clade</taxon>
        <taxon>dalbergioids sensu lato</taxon>
        <taxon>Dalbergieae</taxon>
        <taxon>Pterocarpus clade</taxon>
        <taxon>Arachis</taxon>
    </lineage>
</organism>
<feature type="region of interest" description="Disordered" evidence="1">
    <location>
        <begin position="1"/>
        <end position="34"/>
    </location>
</feature>
<dbReference type="SUPFAM" id="SSF54849">
    <property type="entry name" value="GroEL-intermediate domain like"/>
    <property type="match status" value="1"/>
</dbReference>
<name>A0A444ZP23_ARAHY</name>
<dbReference type="PANTHER" id="PTHR43991:SF21">
    <property type="entry name" value="GAMYB-BINDING PROTEIN"/>
    <property type="match status" value="1"/>
</dbReference>
<keyword evidence="3" id="KW-1185">Reference proteome</keyword>
<evidence type="ECO:0000256" key="1">
    <source>
        <dbReference type="SAM" id="MobiDB-lite"/>
    </source>
</evidence>
<dbReference type="Proteomes" id="UP000289738">
    <property type="component" value="Chromosome B04"/>
</dbReference>
<evidence type="ECO:0000313" key="2">
    <source>
        <dbReference type="EMBL" id="RYR15918.1"/>
    </source>
</evidence>
<dbReference type="Gene3D" id="3.30.260.10">
    <property type="entry name" value="TCP-1-like chaperonin intermediate domain"/>
    <property type="match status" value="1"/>
</dbReference>
<protein>
    <submittedName>
        <fullName evidence="2">Uncharacterized protein</fullName>
    </submittedName>
</protein>
<evidence type="ECO:0000313" key="3">
    <source>
        <dbReference type="Proteomes" id="UP000289738"/>
    </source>
</evidence>
<dbReference type="AlphaFoldDB" id="A0A444ZP23"/>
<gene>
    <name evidence="2" type="ORF">Ahy_B04g072876</name>
</gene>
<proteinExistence type="predicted"/>
<dbReference type="InterPro" id="IPR027410">
    <property type="entry name" value="TCP-1-like_intermed_sf"/>
</dbReference>
<sequence>MLHTQNLQSPIRIKKGNRSLSDSRKSEKHKTPHSRFLSLSMSLSRLRVWSRQSESAEGLESAAKSEEAISSQRHWSANCSRWVLVRKTGLDGAAELVATAGGKVTSSIEGFMAVGYAPMKWGQENTPQDKSNSTSRIKANNLAAHQEIVKKLVSFIFISTSEEIVQVGTISANGKREIGELIAKAMKKVDKERVITISLRNLVWATSKHDVYLISNYLVMHWSSLSDNLSEIINFAGHIAPSEVTTALVVYAN</sequence>
<accession>A0A444ZP23</accession>
<comment type="caution">
    <text evidence="2">The sequence shown here is derived from an EMBL/GenBank/DDBJ whole genome shotgun (WGS) entry which is preliminary data.</text>
</comment>
<reference evidence="2 3" key="1">
    <citation type="submission" date="2019-01" db="EMBL/GenBank/DDBJ databases">
        <title>Sequencing of cultivated peanut Arachis hypogaea provides insights into genome evolution and oil improvement.</title>
        <authorList>
            <person name="Chen X."/>
        </authorList>
    </citation>
    <scope>NUCLEOTIDE SEQUENCE [LARGE SCALE GENOMIC DNA]</scope>
    <source>
        <strain evidence="3">cv. Fuhuasheng</strain>
        <tissue evidence="2">Leaves</tissue>
    </source>
</reference>
<dbReference type="STRING" id="3818.A0A444ZP23"/>